<gene>
    <name evidence="2" type="ORF">GGI15_003625</name>
</gene>
<feature type="compositionally biased region" description="Basic residues" evidence="1">
    <location>
        <begin position="224"/>
        <end position="235"/>
    </location>
</feature>
<sequence length="525" mass="55662">MLLKSLLFFKASPSKRRKPADADRPAPLSVEHAIAQQRLPYRAEPPPPNENRRLSRATWSDGSAASNSTLISPFADDLSAMRPPSALLLTDKHPDEDDDDGPADAADGLDDEMPPLSPFFSRVPAADIRSARDTVRRASISRRNTLGTQPRALAPVLAQTPQRGTWCAPPEDPLSLAALASALDEVEWLVNQAPPLSPIFDGYEFSPPLPPPPPKPLWPTGIRRPSRPLGRRRKYAAPTASGVLRRPDRPARAVDVVAMAAECLPRVHALLALAAVDQTAAAHALFGGVPQDAAPVEETVPAVGLADTLPVARLARRSDLGAGGRPGSAGGGRRLRATASAIGLRAGGSPAVPLARRRSELPPQQQQQPAHTTQLRRRSALDTPAAAQPPQQQQQLLQQQQPPRPATRGLSRSSRSSLSSMGSLGSLGSLGGVPRAATLGQRRRVTPPQWTATPTPVRRLPPVRLHLPAPLPSSAEYAAGPMSAPARGLPPDASSPLSARHPAFARTRPDVRDLFRSPAGGATAK</sequence>
<evidence type="ECO:0000313" key="3">
    <source>
        <dbReference type="Proteomes" id="UP001140172"/>
    </source>
</evidence>
<reference evidence="2" key="1">
    <citation type="submission" date="2022-07" db="EMBL/GenBank/DDBJ databases">
        <title>Phylogenomic reconstructions and comparative analyses of Kickxellomycotina fungi.</title>
        <authorList>
            <person name="Reynolds N.K."/>
            <person name="Stajich J.E."/>
            <person name="Barry K."/>
            <person name="Grigoriev I.V."/>
            <person name="Crous P."/>
            <person name="Smith M.E."/>
        </authorList>
    </citation>
    <scope>NUCLEOTIDE SEQUENCE</scope>
    <source>
        <strain evidence="2">BCRC 34489</strain>
    </source>
</reference>
<dbReference type="Proteomes" id="UP001140172">
    <property type="component" value="Unassembled WGS sequence"/>
</dbReference>
<feature type="region of interest" description="Disordered" evidence="1">
    <location>
        <begin position="476"/>
        <end position="525"/>
    </location>
</feature>
<proteinExistence type="predicted"/>
<feature type="region of interest" description="Disordered" evidence="1">
    <location>
        <begin position="13"/>
        <end position="68"/>
    </location>
</feature>
<dbReference type="AlphaFoldDB" id="A0A9W8H886"/>
<protein>
    <submittedName>
        <fullName evidence="2">Uncharacterized protein</fullName>
    </submittedName>
</protein>
<dbReference type="OrthoDB" id="5598604at2759"/>
<evidence type="ECO:0000256" key="1">
    <source>
        <dbReference type="SAM" id="MobiDB-lite"/>
    </source>
</evidence>
<feature type="compositionally biased region" description="Acidic residues" evidence="1">
    <location>
        <begin position="96"/>
        <end position="113"/>
    </location>
</feature>
<evidence type="ECO:0000313" key="2">
    <source>
        <dbReference type="EMBL" id="KAJ2780185.1"/>
    </source>
</evidence>
<feature type="compositionally biased region" description="Polar residues" evidence="1">
    <location>
        <begin position="57"/>
        <end position="68"/>
    </location>
</feature>
<name>A0A9W8H886_9FUNG</name>
<feature type="compositionally biased region" description="Low complexity" evidence="1">
    <location>
        <begin position="451"/>
        <end position="464"/>
    </location>
</feature>
<organism evidence="2 3">
    <name type="scientific">Coemansia interrupta</name>
    <dbReference type="NCBI Taxonomy" id="1126814"/>
    <lineage>
        <taxon>Eukaryota</taxon>
        <taxon>Fungi</taxon>
        <taxon>Fungi incertae sedis</taxon>
        <taxon>Zoopagomycota</taxon>
        <taxon>Kickxellomycotina</taxon>
        <taxon>Kickxellomycetes</taxon>
        <taxon>Kickxellales</taxon>
        <taxon>Kickxellaceae</taxon>
        <taxon>Coemansia</taxon>
    </lineage>
</organism>
<dbReference type="EMBL" id="JANBUM010000261">
    <property type="protein sequence ID" value="KAJ2780185.1"/>
    <property type="molecule type" value="Genomic_DNA"/>
</dbReference>
<comment type="caution">
    <text evidence="2">The sequence shown here is derived from an EMBL/GenBank/DDBJ whole genome shotgun (WGS) entry which is preliminary data.</text>
</comment>
<feature type="region of interest" description="Disordered" evidence="1">
    <location>
        <begin position="88"/>
        <end position="120"/>
    </location>
</feature>
<accession>A0A9W8H886</accession>
<feature type="region of interest" description="Disordered" evidence="1">
    <location>
        <begin position="357"/>
        <end position="464"/>
    </location>
</feature>
<feature type="compositionally biased region" description="Low complexity" evidence="1">
    <location>
        <begin position="384"/>
        <end position="427"/>
    </location>
</feature>
<feature type="region of interest" description="Disordered" evidence="1">
    <location>
        <begin position="211"/>
        <end position="243"/>
    </location>
</feature>
<keyword evidence="3" id="KW-1185">Reference proteome</keyword>